<dbReference type="Proteomes" id="UP000281564">
    <property type="component" value="Unassembled WGS sequence"/>
</dbReference>
<gene>
    <name evidence="1" type="ORF">DP106_12795</name>
</gene>
<comment type="caution">
    <text evidence="1">The sequence shown here is derived from an EMBL/GenBank/DDBJ whole genome shotgun (WGS) entry which is preliminary data.</text>
</comment>
<evidence type="ECO:0000313" key="2">
    <source>
        <dbReference type="Proteomes" id="UP000281564"/>
    </source>
</evidence>
<proteinExistence type="predicted"/>
<protein>
    <recommendedName>
        <fullName evidence="3">Transposase DDE domain-containing protein</fullName>
    </recommendedName>
</protein>
<accession>A0A3A6Q8L9</accession>
<reference evidence="1 2" key="1">
    <citation type="submission" date="2018-06" db="EMBL/GenBank/DDBJ databases">
        <title>Halonotius sp. F13-13 a new haloarchaeeon isolated from a solar saltern from Isla Cristina, Huelva, Spain.</title>
        <authorList>
            <person name="Duran-Viseras A."/>
            <person name="Sanchez-Porro C."/>
            <person name="Ventosa A."/>
        </authorList>
    </citation>
    <scope>NUCLEOTIDE SEQUENCE [LARGE SCALE GENOMIC DNA]</scope>
    <source>
        <strain evidence="1 2">CECT 7525</strain>
    </source>
</reference>
<dbReference type="AlphaFoldDB" id="A0A3A6Q8L9"/>
<evidence type="ECO:0008006" key="3">
    <source>
        <dbReference type="Google" id="ProtNLM"/>
    </source>
</evidence>
<name>A0A3A6Q8L9_9EURY</name>
<dbReference type="EMBL" id="QMDW01000024">
    <property type="protein sequence ID" value="RJX48198.1"/>
    <property type="molecule type" value="Genomic_DNA"/>
</dbReference>
<organism evidence="1 2">
    <name type="scientific">Halonotius pteroides</name>
    <dbReference type="NCBI Taxonomy" id="268735"/>
    <lineage>
        <taxon>Archaea</taxon>
        <taxon>Methanobacteriati</taxon>
        <taxon>Methanobacteriota</taxon>
        <taxon>Stenosarchaea group</taxon>
        <taxon>Halobacteria</taxon>
        <taxon>Halobacteriales</taxon>
        <taxon>Haloferacaceae</taxon>
        <taxon>Halonotius</taxon>
    </lineage>
</organism>
<evidence type="ECO:0000313" key="1">
    <source>
        <dbReference type="EMBL" id="RJX48198.1"/>
    </source>
</evidence>
<sequence length="149" mass="17157">MFMVLCFLYNSDSSTFGLNLSSILTHPYTDNKRHDQIYVENDYSIRGRVKAQSSNSKVYTNLVMLPPNEDSDLDGVRPFVTNLAVNDDIRVDRVQTVEKIQRYNYRGGIEASYKSIKECAAWKTSKAIEVRWLHFAFACVIYNILDSNL</sequence>
<keyword evidence="2" id="KW-1185">Reference proteome</keyword>